<feature type="region of interest" description="Disordered" evidence="1">
    <location>
        <begin position="12"/>
        <end position="48"/>
    </location>
</feature>
<evidence type="ECO:0000256" key="1">
    <source>
        <dbReference type="SAM" id="MobiDB-lite"/>
    </source>
</evidence>
<gene>
    <name evidence="2" type="ORF">GCM10023196_087300</name>
</gene>
<reference evidence="3" key="1">
    <citation type="journal article" date="2019" name="Int. J. Syst. Evol. Microbiol.">
        <title>The Global Catalogue of Microorganisms (GCM) 10K type strain sequencing project: providing services to taxonomists for standard genome sequencing and annotation.</title>
        <authorList>
            <consortium name="The Broad Institute Genomics Platform"/>
            <consortium name="The Broad Institute Genome Sequencing Center for Infectious Disease"/>
            <person name="Wu L."/>
            <person name="Ma J."/>
        </authorList>
    </citation>
    <scope>NUCLEOTIDE SEQUENCE [LARGE SCALE GENOMIC DNA]</scope>
    <source>
        <strain evidence="3">JCM 17939</strain>
    </source>
</reference>
<dbReference type="Proteomes" id="UP001501442">
    <property type="component" value="Unassembled WGS sequence"/>
</dbReference>
<organism evidence="2 3">
    <name type="scientific">Actinoallomurus vinaceus</name>
    <dbReference type="NCBI Taxonomy" id="1080074"/>
    <lineage>
        <taxon>Bacteria</taxon>
        <taxon>Bacillati</taxon>
        <taxon>Actinomycetota</taxon>
        <taxon>Actinomycetes</taxon>
        <taxon>Streptosporangiales</taxon>
        <taxon>Thermomonosporaceae</taxon>
        <taxon>Actinoallomurus</taxon>
    </lineage>
</organism>
<evidence type="ECO:0000313" key="2">
    <source>
        <dbReference type="EMBL" id="GAA4636654.1"/>
    </source>
</evidence>
<protein>
    <submittedName>
        <fullName evidence="2">Uncharacterized protein</fullName>
    </submittedName>
</protein>
<comment type="caution">
    <text evidence="2">The sequence shown here is derived from an EMBL/GenBank/DDBJ whole genome shotgun (WGS) entry which is preliminary data.</text>
</comment>
<accession>A0ABP8UT96</accession>
<evidence type="ECO:0000313" key="3">
    <source>
        <dbReference type="Proteomes" id="UP001501442"/>
    </source>
</evidence>
<dbReference type="EMBL" id="BAABHK010000017">
    <property type="protein sequence ID" value="GAA4636654.1"/>
    <property type="molecule type" value="Genomic_DNA"/>
</dbReference>
<feature type="compositionally biased region" description="Low complexity" evidence="1">
    <location>
        <begin position="12"/>
        <end position="47"/>
    </location>
</feature>
<keyword evidence="3" id="KW-1185">Reference proteome</keyword>
<name>A0ABP8UT96_9ACTN</name>
<sequence>MTSFGPAAACAETAVGTAGETASRSVAAQTVAAPTATTDAPARDATTGLTIPSRGVHEVPAKLANLTIGVKRRSAINLLTSAIQKERDSGPFPDTPAAILKHA</sequence>
<proteinExistence type="predicted"/>